<accession>A0A9N7VXJ7</accession>
<dbReference type="AlphaFoldDB" id="A0A9N7VXJ7"/>
<protein>
    <submittedName>
        <fullName evidence="2">Uncharacterized protein</fullName>
    </submittedName>
</protein>
<feature type="compositionally biased region" description="Polar residues" evidence="1">
    <location>
        <begin position="50"/>
        <end position="64"/>
    </location>
</feature>
<evidence type="ECO:0000313" key="3">
    <source>
        <dbReference type="Proteomes" id="UP001153269"/>
    </source>
</evidence>
<evidence type="ECO:0000256" key="1">
    <source>
        <dbReference type="SAM" id="MobiDB-lite"/>
    </source>
</evidence>
<gene>
    <name evidence="2" type="ORF">PLEPLA_LOCUS47953</name>
</gene>
<reference evidence="2" key="1">
    <citation type="submission" date="2020-03" db="EMBL/GenBank/DDBJ databases">
        <authorList>
            <person name="Weist P."/>
        </authorList>
    </citation>
    <scope>NUCLEOTIDE SEQUENCE</scope>
</reference>
<keyword evidence="3" id="KW-1185">Reference proteome</keyword>
<dbReference type="Proteomes" id="UP001153269">
    <property type="component" value="Unassembled WGS sequence"/>
</dbReference>
<proteinExistence type="predicted"/>
<organism evidence="2 3">
    <name type="scientific">Pleuronectes platessa</name>
    <name type="common">European plaice</name>
    <dbReference type="NCBI Taxonomy" id="8262"/>
    <lineage>
        <taxon>Eukaryota</taxon>
        <taxon>Metazoa</taxon>
        <taxon>Chordata</taxon>
        <taxon>Craniata</taxon>
        <taxon>Vertebrata</taxon>
        <taxon>Euteleostomi</taxon>
        <taxon>Actinopterygii</taxon>
        <taxon>Neopterygii</taxon>
        <taxon>Teleostei</taxon>
        <taxon>Neoteleostei</taxon>
        <taxon>Acanthomorphata</taxon>
        <taxon>Carangaria</taxon>
        <taxon>Pleuronectiformes</taxon>
        <taxon>Pleuronectoidei</taxon>
        <taxon>Pleuronectidae</taxon>
        <taxon>Pleuronectes</taxon>
    </lineage>
</organism>
<feature type="region of interest" description="Disordered" evidence="1">
    <location>
        <begin position="1"/>
        <end position="29"/>
    </location>
</feature>
<feature type="region of interest" description="Disordered" evidence="1">
    <location>
        <begin position="42"/>
        <end position="68"/>
    </location>
</feature>
<evidence type="ECO:0000313" key="2">
    <source>
        <dbReference type="EMBL" id="CAB1460116.1"/>
    </source>
</evidence>
<sequence>MANTTERGDGGGGGGQQQSGPEMREGCSVGGDEVLGAWLMRDSGGGEQETLPSQLTTGGTSQSRPPRGAAVFTLPLGSEAPTPYCCHSTFPQRLAGVNSINQALCYGLRITRLHVFKVLDWWAPRTESLSVTRDPEFPSNMTSQRGRSVSPSRSTLTFFPLLLSSVRPSPARLCSPPHRVRGTEGWDLQRRVLLSRGFDQTQSQERSLTDC</sequence>
<comment type="caution">
    <text evidence="2">The sequence shown here is derived from an EMBL/GenBank/DDBJ whole genome shotgun (WGS) entry which is preliminary data.</text>
</comment>
<dbReference type="EMBL" id="CADEAL010004461">
    <property type="protein sequence ID" value="CAB1460116.1"/>
    <property type="molecule type" value="Genomic_DNA"/>
</dbReference>
<name>A0A9N7VXJ7_PLEPL</name>